<evidence type="ECO:0000256" key="1">
    <source>
        <dbReference type="SAM" id="MobiDB-lite"/>
    </source>
</evidence>
<dbReference type="CDD" id="cd06257">
    <property type="entry name" value="DnaJ"/>
    <property type="match status" value="1"/>
</dbReference>
<feature type="compositionally biased region" description="Basic and acidic residues" evidence="1">
    <location>
        <begin position="221"/>
        <end position="230"/>
    </location>
</feature>
<dbReference type="InterPro" id="IPR001623">
    <property type="entry name" value="DnaJ_domain"/>
</dbReference>
<dbReference type="PRINTS" id="PR00625">
    <property type="entry name" value="JDOMAIN"/>
</dbReference>
<dbReference type="SUPFAM" id="SSF46565">
    <property type="entry name" value="Chaperone J-domain"/>
    <property type="match status" value="1"/>
</dbReference>
<feature type="compositionally biased region" description="Polar residues" evidence="1">
    <location>
        <begin position="284"/>
        <end position="298"/>
    </location>
</feature>
<evidence type="ECO:0000259" key="2">
    <source>
        <dbReference type="PROSITE" id="PS50076"/>
    </source>
</evidence>
<proteinExistence type="predicted"/>
<evidence type="ECO:0000313" key="4">
    <source>
        <dbReference type="Proteomes" id="UP000186601"/>
    </source>
</evidence>
<feature type="compositionally biased region" description="Pro residues" evidence="1">
    <location>
        <begin position="258"/>
        <end position="280"/>
    </location>
</feature>
<dbReference type="InterPro" id="IPR036869">
    <property type="entry name" value="J_dom_sf"/>
</dbReference>
<sequence>MFQIVRKAYRKKALETHPDRLPPNVSDVDKERANERFRLVNNAYEVLNDAQNRKLYDQFGVWPPPSAQEPQYNNAGHSYQNYDADAFFGPSFGRSRRGPFVFTDPFELFNALFGDTHRHFDDDPFFPRTFPVRSQFADPFFGHSPFGGSVFDPSTRDPFGGMFPFGSGPLLGRSMFPEITNGGMGNSTGRVYSSVTQAAGQNGQWVSQSTMTRNINGRTETIIKKRDAQGNEHITYSSPEGERHTINGVEQPLNRSINPPPPPTASQPPPPAIQPPPPPDATYGSHNQSNTRSQQRTSRAAYGSPEPPVIPHSMYSRASRDCVVKVAAMTTMKVMLLTANSTTPLDIGAVAAVTAATQLNHCNQTTTLTSTDEAWAVGMTQFTSMITRLLSIQIQPRITIAKTQIPISVRALLSPTTPTLIQVRKRQGKMMGITRRGGTIQVDGERWSGRLAGSYCE</sequence>
<dbReference type="PROSITE" id="PS50076">
    <property type="entry name" value="DNAJ_2"/>
    <property type="match status" value="1"/>
</dbReference>
<organism evidence="3 4">
    <name type="scientific">Hermanssonia centrifuga</name>
    <dbReference type="NCBI Taxonomy" id="98765"/>
    <lineage>
        <taxon>Eukaryota</taxon>
        <taxon>Fungi</taxon>
        <taxon>Dikarya</taxon>
        <taxon>Basidiomycota</taxon>
        <taxon>Agaricomycotina</taxon>
        <taxon>Agaricomycetes</taxon>
        <taxon>Polyporales</taxon>
        <taxon>Meruliaceae</taxon>
        <taxon>Hermanssonia</taxon>
    </lineage>
</organism>
<reference evidence="3 4" key="1">
    <citation type="submission" date="2018-02" db="EMBL/GenBank/DDBJ databases">
        <title>Genome sequence of the basidiomycete white-rot fungus Phlebia centrifuga.</title>
        <authorList>
            <person name="Granchi Z."/>
            <person name="Peng M."/>
            <person name="de Vries R.P."/>
            <person name="Hilden K."/>
            <person name="Makela M.R."/>
            <person name="Grigoriev I."/>
            <person name="Riley R."/>
        </authorList>
    </citation>
    <scope>NUCLEOTIDE SEQUENCE [LARGE SCALE GENOMIC DNA]</scope>
    <source>
        <strain evidence="3 4">FBCC195</strain>
    </source>
</reference>
<dbReference type="PANTHER" id="PTHR43948:SF10">
    <property type="entry name" value="MRJ, ISOFORM E"/>
    <property type="match status" value="1"/>
</dbReference>
<dbReference type="OrthoDB" id="442087at2759"/>
<dbReference type="EMBL" id="MLYV02000860">
    <property type="protein sequence ID" value="PSR76141.1"/>
    <property type="molecule type" value="Genomic_DNA"/>
</dbReference>
<gene>
    <name evidence="3" type="ORF">PHLCEN_2v8639</name>
</gene>
<feature type="domain" description="J" evidence="2">
    <location>
        <begin position="1"/>
        <end position="60"/>
    </location>
</feature>
<evidence type="ECO:0000313" key="3">
    <source>
        <dbReference type="EMBL" id="PSR76141.1"/>
    </source>
</evidence>
<keyword evidence="4" id="KW-1185">Reference proteome</keyword>
<dbReference type="SMART" id="SM00271">
    <property type="entry name" value="DnaJ"/>
    <property type="match status" value="1"/>
</dbReference>
<dbReference type="Proteomes" id="UP000186601">
    <property type="component" value="Unassembled WGS sequence"/>
</dbReference>
<protein>
    <recommendedName>
        <fullName evidence="2">J domain-containing protein</fullName>
    </recommendedName>
</protein>
<dbReference type="Gene3D" id="1.10.287.110">
    <property type="entry name" value="DnaJ domain"/>
    <property type="match status" value="1"/>
</dbReference>
<dbReference type="PROSITE" id="PS00636">
    <property type="entry name" value="DNAJ_1"/>
    <property type="match status" value="1"/>
</dbReference>
<dbReference type="InterPro" id="IPR018253">
    <property type="entry name" value="DnaJ_domain_CS"/>
</dbReference>
<dbReference type="Pfam" id="PF00226">
    <property type="entry name" value="DnaJ"/>
    <property type="match status" value="1"/>
</dbReference>
<dbReference type="PANTHER" id="PTHR43948">
    <property type="entry name" value="DNAJ HOMOLOG SUBFAMILY B"/>
    <property type="match status" value="1"/>
</dbReference>
<dbReference type="STRING" id="98765.A0A2R6NT15"/>
<dbReference type="AlphaFoldDB" id="A0A2R6NT15"/>
<comment type="caution">
    <text evidence="3">The sequence shown here is derived from an EMBL/GenBank/DDBJ whole genome shotgun (WGS) entry which is preliminary data.</text>
</comment>
<feature type="region of interest" description="Disordered" evidence="1">
    <location>
        <begin position="220"/>
        <end position="314"/>
    </location>
</feature>
<accession>A0A2R6NT15</accession>
<name>A0A2R6NT15_9APHY</name>